<sequence length="31" mass="3771">MDNTRMMFVFYLVAVFGLLVLVVYFINNRKR</sequence>
<reference evidence="2" key="1">
    <citation type="journal article" date="2021" name="Proc. Natl. Acad. Sci. U.S.A.">
        <title>A Catalog of Tens of Thousands of Viruses from Human Metagenomes Reveals Hidden Associations with Chronic Diseases.</title>
        <authorList>
            <person name="Tisza M.J."/>
            <person name="Buck C.B."/>
        </authorList>
    </citation>
    <scope>NUCLEOTIDE SEQUENCE</scope>
    <source>
        <strain evidence="2">Ct43U4</strain>
    </source>
</reference>
<evidence type="ECO:0000256" key="1">
    <source>
        <dbReference type="SAM" id="Phobius"/>
    </source>
</evidence>
<evidence type="ECO:0000313" key="2">
    <source>
        <dbReference type="EMBL" id="DAD87858.1"/>
    </source>
</evidence>
<protein>
    <submittedName>
        <fullName evidence="2">Chitin synthase regulator</fullName>
    </submittedName>
</protein>
<keyword evidence="1" id="KW-1133">Transmembrane helix</keyword>
<feature type="transmembrane region" description="Helical" evidence="1">
    <location>
        <begin position="6"/>
        <end position="26"/>
    </location>
</feature>
<organism evidence="2">
    <name type="scientific">Siphoviridae sp. ct43U4</name>
    <dbReference type="NCBI Taxonomy" id="2826285"/>
    <lineage>
        <taxon>Viruses</taxon>
        <taxon>Duplodnaviria</taxon>
        <taxon>Heunggongvirae</taxon>
        <taxon>Uroviricota</taxon>
        <taxon>Caudoviricetes</taxon>
    </lineage>
</organism>
<keyword evidence="1" id="KW-0812">Transmembrane</keyword>
<accession>A0A8S5N0R6</accession>
<proteinExistence type="predicted"/>
<name>A0A8S5N0R6_9CAUD</name>
<dbReference type="EMBL" id="BK015029">
    <property type="protein sequence ID" value="DAD87858.1"/>
    <property type="molecule type" value="Genomic_DNA"/>
</dbReference>
<keyword evidence="1" id="KW-0472">Membrane</keyword>